<feature type="compositionally biased region" description="Basic residues" evidence="1">
    <location>
        <begin position="138"/>
        <end position="159"/>
    </location>
</feature>
<evidence type="ECO:0000313" key="3">
    <source>
        <dbReference type="Proteomes" id="UP000823941"/>
    </source>
</evidence>
<dbReference type="EMBL" id="JAHIBW010000015">
    <property type="protein sequence ID" value="KAG7303927.1"/>
    <property type="molecule type" value="Genomic_DNA"/>
</dbReference>
<keyword evidence="3" id="KW-1185">Reference proteome</keyword>
<comment type="caution">
    <text evidence="2">The sequence shown here is derived from an EMBL/GenBank/DDBJ whole genome shotgun (WGS) entry which is preliminary data.</text>
</comment>
<evidence type="ECO:0000313" key="2">
    <source>
        <dbReference type="EMBL" id="KAG7303927.1"/>
    </source>
</evidence>
<protein>
    <submittedName>
        <fullName evidence="2">Uncharacterized protein</fullName>
    </submittedName>
</protein>
<organism evidence="2 3">
    <name type="scientific">Plutella xylostella</name>
    <name type="common">Diamondback moth</name>
    <name type="synonym">Plutella maculipennis</name>
    <dbReference type="NCBI Taxonomy" id="51655"/>
    <lineage>
        <taxon>Eukaryota</taxon>
        <taxon>Metazoa</taxon>
        <taxon>Ecdysozoa</taxon>
        <taxon>Arthropoda</taxon>
        <taxon>Hexapoda</taxon>
        <taxon>Insecta</taxon>
        <taxon>Pterygota</taxon>
        <taxon>Neoptera</taxon>
        <taxon>Endopterygota</taxon>
        <taxon>Lepidoptera</taxon>
        <taxon>Glossata</taxon>
        <taxon>Ditrysia</taxon>
        <taxon>Yponomeutoidea</taxon>
        <taxon>Plutellidae</taxon>
        <taxon>Plutella</taxon>
    </lineage>
</organism>
<accession>A0ABQ7QFE0</accession>
<sequence>MSCLEKRLGRDLLKHPRTLRLTKQPQHQASCTDPMADVTAAAPPSHSDQFEAQVSTPWSPKKQSDYPRRSNAVIPSMTSPRNKIERASNSKFELGIEQATNKARPGEQGAREGPCSRGVRQTSAESRGRALPPDSKVTGRHAHTRSAPHTHTHARKQGE</sequence>
<feature type="compositionally biased region" description="Basic and acidic residues" evidence="1">
    <location>
        <begin position="1"/>
        <end position="14"/>
    </location>
</feature>
<evidence type="ECO:0000256" key="1">
    <source>
        <dbReference type="SAM" id="MobiDB-lite"/>
    </source>
</evidence>
<proteinExistence type="predicted"/>
<feature type="region of interest" description="Disordered" evidence="1">
    <location>
        <begin position="1"/>
        <end position="159"/>
    </location>
</feature>
<gene>
    <name evidence="2" type="ORF">JYU34_010841</name>
</gene>
<feature type="compositionally biased region" description="Polar residues" evidence="1">
    <location>
        <begin position="21"/>
        <end position="31"/>
    </location>
</feature>
<reference evidence="2 3" key="1">
    <citation type="submission" date="2021-06" db="EMBL/GenBank/DDBJ databases">
        <title>A haploid diamondback moth (Plutella xylostella L.) genome assembly resolves 31 chromosomes and identifies a diamide resistance mutation.</title>
        <authorList>
            <person name="Ward C.M."/>
            <person name="Perry K.D."/>
            <person name="Baker G."/>
            <person name="Powis K."/>
            <person name="Heckel D.G."/>
            <person name="Baxter S.W."/>
        </authorList>
    </citation>
    <scope>NUCLEOTIDE SEQUENCE [LARGE SCALE GENOMIC DNA]</scope>
    <source>
        <strain evidence="2 3">LV</strain>
        <tissue evidence="2">Single pupa</tissue>
    </source>
</reference>
<feature type="compositionally biased region" description="Polar residues" evidence="1">
    <location>
        <begin position="46"/>
        <end position="58"/>
    </location>
</feature>
<dbReference type="Proteomes" id="UP000823941">
    <property type="component" value="Chromosome 15"/>
</dbReference>
<name>A0ABQ7QFE0_PLUXY</name>